<dbReference type="RefSeq" id="WP_015238659.1">
    <property type="nucleotide sequence ID" value="NC_020283.1"/>
</dbReference>
<dbReference type="KEGG" id="kct:CDEE_0460"/>
<dbReference type="EC" id="1.3.1.-" evidence="9"/>
<feature type="binding site" evidence="11">
    <location>
        <begin position="214"/>
        <end position="216"/>
    </location>
    <ligand>
        <name>FMN</name>
        <dbReference type="ChEBI" id="CHEBI:58210"/>
    </ligand>
</feature>
<evidence type="ECO:0000313" key="13">
    <source>
        <dbReference type="EMBL" id="AGF47507.1"/>
    </source>
</evidence>
<dbReference type="GO" id="GO:0050660">
    <property type="term" value="F:flavin adenine dinucleotide binding"/>
    <property type="evidence" value="ECO:0007669"/>
    <property type="project" value="InterPro"/>
</dbReference>
<evidence type="ECO:0000256" key="7">
    <source>
        <dbReference type="ARBA" id="ARBA00022884"/>
    </source>
</evidence>
<reference evidence="13 14" key="1">
    <citation type="journal article" date="2013" name="Genome Biol. Evol.">
        <title>Genome evolution and phylogenomic analysis of candidatus kinetoplastibacterium, the betaproteobacterial endosymbionts of strigomonas and angomonas.</title>
        <authorList>
            <person name="Alves J.M."/>
            <person name="Serrano M.G."/>
            <person name="Maia da Silva F."/>
            <person name="Voegtly L.J."/>
            <person name="Matveyev A.V."/>
            <person name="Teixeira M.M."/>
            <person name="Camargo E.P."/>
            <person name="Buck G.A."/>
        </authorList>
    </citation>
    <scope>NUCLEOTIDE SEQUENCE [LARGE SCALE GENOMIC DNA]</scope>
    <source>
        <strain evidence="13 14">TCC036E</strain>
    </source>
</reference>
<dbReference type="InterPro" id="IPR013785">
    <property type="entry name" value="Aldolase_TIM"/>
</dbReference>
<evidence type="ECO:0000256" key="5">
    <source>
        <dbReference type="ARBA" id="ARBA00022694"/>
    </source>
</evidence>
<dbReference type="Gene3D" id="1.20.120.1460">
    <property type="match status" value="1"/>
</dbReference>
<dbReference type="InterPro" id="IPR004653">
    <property type="entry name" value="DusA"/>
</dbReference>
<evidence type="ECO:0000256" key="1">
    <source>
        <dbReference type="ARBA" id="ARBA00001917"/>
    </source>
</evidence>
<dbReference type="NCBIfam" id="NF008774">
    <property type="entry name" value="PRK11815.1"/>
    <property type="match status" value="1"/>
</dbReference>
<feature type="binding site" evidence="11">
    <location>
        <position position="174"/>
    </location>
    <ligand>
        <name>FMN</name>
        <dbReference type="ChEBI" id="CHEBI:58210"/>
    </ligand>
</feature>
<dbReference type="Gene3D" id="3.20.20.70">
    <property type="entry name" value="Aldolase class I"/>
    <property type="match status" value="1"/>
</dbReference>
<keyword evidence="11" id="KW-0547">Nucleotide-binding</keyword>
<feature type="binding site" evidence="11">
    <location>
        <begin position="236"/>
        <end position="237"/>
    </location>
    <ligand>
        <name>FMN</name>
        <dbReference type="ChEBI" id="CHEBI:58210"/>
    </ligand>
</feature>
<sequence>MLVDSDTQKKDRKFSVAPMLGVTDRHCLFFYSLLSPNVNLYSEMIVTSALVNNVENLHKYLYFNHIKNHVVLQLGGNNPLDLARSASFGEFFGYKEININCGCPSDRVLKGSFGASLMNNPLLVADCFKAIQDAVSIPVSVKHRLGLNYNFSYGFLRDFVGIIYDVGCRIFVVHARNAVLGKLNPRDNRNIPALNYDYVYQLKQDFPDAVIILNGGILNLEVINSILKKVDGVMIGRAVMNNPLIISSISSILWPDYVPYKLERVIHIMTEYAEREVSNGVPLWSIVRPMLNMFKGFKGAKMWRNMLSDQSKLKENNPEMIMLAWKNLSAFLNDNII</sequence>
<dbReference type="eggNOG" id="COG0042">
    <property type="taxonomic scope" value="Bacteria"/>
</dbReference>
<evidence type="ECO:0000256" key="4">
    <source>
        <dbReference type="ARBA" id="ARBA00022643"/>
    </source>
</evidence>
<evidence type="ECO:0000259" key="12">
    <source>
        <dbReference type="Pfam" id="PF01207"/>
    </source>
</evidence>
<feature type="active site" description="Proton donor" evidence="10">
    <location>
        <position position="103"/>
    </location>
</feature>
<keyword evidence="5 9" id="KW-0819">tRNA processing</keyword>
<dbReference type="SUPFAM" id="SSF51395">
    <property type="entry name" value="FMN-linked oxidoreductases"/>
    <property type="match status" value="1"/>
</dbReference>
<keyword evidence="4 9" id="KW-0288">FMN</keyword>
<evidence type="ECO:0000256" key="2">
    <source>
        <dbReference type="ARBA" id="ARBA00022555"/>
    </source>
</evidence>
<comment type="function">
    <text evidence="9">Catalyzes the synthesis of 5,6-dihydrouridine (D), a modified base found in the D-loop of most tRNAs, via the reduction of the C5-C6 double bond in target uridines.</text>
</comment>
<name>M1LPA2_9PROT</name>
<evidence type="ECO:0000256" key="9">
    <source>
        <dbReference type="PIRNR" id="PIRNR006621"/>
    </source>
</evidence>
<dbReference type="STRING" id="1208918.CDEE_0460"/>
<dbReference type="AlphaFoldDB" id="M1LPA2"/>
<gene>
    <name evidence="13" type="ORF">CDEE_0460</name>
</gene>
<dbReference type="EMBL" id="CP003804">
    <property type="protein sequence ID" value="AGF47507.1"/>
    <property type="molecule type" value="Genomic_DNA"/>
</dbReference>
<dbReference type="HOGENOM" id="CLU_013299_2_1_4"/>
<feature type="binding site" evidence="11">
    <location>
        <position position="73"/>
    </location>
    <ligand>
        <name>FMN</name>
        <dbReference type="ChEBI" id="CHEBI:58210"/>
    </ligand>
</feature>
<evidence type="ECO:0000256" key="8">
    <source>
        <dbReference type="ARBA" id="ARBA00023002"/>
    </source>
</evidence>
<evidence type="ECO:0000256" key="6">
    <source>
        <dbReference type="ARBA" id="ARBA00022857"/>
    </source>
</evidence>
<feature type="domain" description="DUS-like FMN-binding" evidence="12">
    <location>
        <begin position="16"/>
        <end position="318"/>
    </location>
</feature>
<dbReference type="InterPro" id="IPR035587">
    <property type="entry name" value="DUS-like_FMN-bd"/>
</dbReference>
<evidence type="ECO:0000313" key="14">
    <source>
        <dbReference type="Proteomes" id="UP000011686"/>
    </source>
</evidence>
<evidence type="ECO:0000256" key="10">
    <source>
        <dbReference type="PIRSR" id="PIRSR006621-1"/>
    </source>
</evidence>
<dbReference type="GO" id="GO:0017150">
    <property type="term" value="F:tRNA dihydrouridine synthase activity"/>
    <property type="evidence" value="ECO:0007669"/>
    <property type="project" value="InterPro"/>
</dbReference>
<organism evidence="13 14">
    <name type="scientific">Candidatus Kinetoplastidibacterium crithidiae TCC036E</name>
    <dbReference type="NCBI Taxonomy" id="1208918"/>
    <lineage>
        <taxon>Bacteria</taxon>
        <taxon>Pseudomonadati</taxon>
        <taxon>Pseudomonadota</taxon>
        <taxon>Betaproteobacteria</taxon>
        <taxon>Candidatus Kinetoplastidibacterium</taxon>
    </lineage>
</organism>
<comment type="similarity">
    <text evidence="9">Belongs to the dus family.</text>
</comment>
<evidence type="ECO:0000256" key="3">
    <source>
        <dbReference type="ARBA" id="ARBA00022630"/>
    </source>
</evidence>
<keyword evidence="7" id="KW-0694">RNA-binding</keyword>
<dbReference type="PIRSF" id="PIRSF006621">
    <property type="entry name" value="Dus"/>
    <property type="match status" value="1"/>
</dbReference>
<dbReference type="PATRIC" id="fig|1208918.3.peg.204"/>
<evidence type="ECO:0000256" key="11">
    <source>
        <dbReference type="PIRSR" id="PIRSR006621-2"/>
    </source>
</evidence>
<dbReference type="PANTHER" id="PTHR42907:SF1">
    <property type="entry name" value="FMN-LINKED OXIDOREDUCTASES SUPERFAMILY PROTEIN"/>
    <property type="match status" value="1"/>
</dbReference>
<dbReference type="InterPro" id="IPR001269">
    <property type="entry name" value="DUS_fam"/>
</dbReference>
<dbReference type="PANTHER" id="PTHR42907">
    <property type="entry name" value="FMN-LINKED OXIDOREDUCTASES SUPERFAMILY PROTEIN"/>
    <property type="match status" value="1"/>
</dbReference>
<dbReference type="CDD" id="cd02801">
    <property type="entry name" value="DUS_like_FMN"/>
    <property type="match status" value="1"/>
</dbReference>
<keyword evidence="14" id="KW-1185">Reference proteome</keyword>
<dbReference type="InterPro" id="IPR018517">
    <property type="entry name" value="tRNA_hU_synthase_CS"/>
</dbReference>
<comment type="cofactor">
    <cofactor evidence="1 9 11">
        <name>FMN</name>
        <dbReference type="ChEBI" id="CHEBI:58210"/>
    </cofactor>
</comment>
<dbReference type="Pfam" id="PF01207">
    <property type="entry name" value="Dus"/>
    <property type="match status" value="1"/>
</dbReference>
<proteinExistence type="inferred from homology"/>
<keyword evidence="6" id="KW-0521">NADP</keyword>
<keyword evidence="2" id="KW-0820">tRNA-binding</keyword>
<feature type="binding site" evidence="11">
    <location>
        <position position="142"/>
    </location>
    <ligand>
        <name>FMN</name>
        <dbReference type="ChEBI" id="CHEBI:58210"/>
    </ligand>
</feature>
<dbReference type="Proteomes" id="UP000011686">
    <property type="component" value="Chromosome"/>
</dbReference>
<keyword evidence="3 9" id="KW-0285">Flavoprotein</keyword>
<dbReference type="PROSITE" id="PS01136">
    <property type="entry name" value="UPF0034"/>
    <property type="match status" value="1"/>
</dbReference>
<keyword evidence="8 9" id="KW-0560">Oxidoreductase</keyword>
<dbReference type="GO" id="GO:0000049">
    <property type="term" value="F:tRNA binding"/>
    <property type="evidence" value="ECO:0007669"/>
    <property type="project" value="UniProtKB-KW"/>
</dbReference>
<accession>M1LPA2</accession>
<protein>
    <recommendedName>
        <fullName evidence="9">tRNA-dihydrouridine synthase</fullName>
        <ecNumber evidence="9">1.3.1.-</ecNumber>
    </recommendedName>
</protein>